<evidence type="ECO:0000259" key="2">
    <source>
        <dbReference type="Pfam" id="PF14368"/>
    </source>
</evidence>
<gene>
    <name evidence="3" type="ORF">SEVIR_8G076900v2</name>
</gene>
<organism evidence="3 4">
    <name type="scientific">Setaria viridis</name>
    <name type="common">Green bristlegrass</name>
    <name type="synonym">Setaria italica subsp. viridis</name>
    <dbReference type="NCBI Taxonomy" id="4556"/>
    <lineage>
        <taxon>Eukaryota</taxon>
        <taxon>Viridiplantae</taxon>
        <taxon>Streptophyta</taxon>
        <taxon>Embryophyta</taxon>
        <taxon>Tracheophyta</taxon>
        <taxon>Spermatophyta</taxon>
        <taxon>Magnoliopsida</taxon>
        <taxon>Liliopsida</taxon>
        <taxon>Poales</taxon>
        <taxon>Poaceae</taxon>
        <taxon>PACMAD clade</taxon>
        <taxon>Panicoideae</taxon>
        <taxon>Panicodae</taxon>
        <taxon>Paniceae</taxon>
        <taxon>Cenchrinae</taxon>
        <taxon>Setaria</taxon>
    </lineage>
</organism>
<keyword evidence="1" id="KW-0732">Signal</keyword>
<feature type="signal peptide" evidence="1">
    <location>
        <begin position="1"/>
        <end position="24"/>
    </location>
</feature>
<dbReference type="InterPro" id="IPR036312">
    <property type="entry name" value="Bifun_inhib/LTP/seed_sf"/>
</dbReference>
<feature type="domain" description="Bifunctional inhibitor/plant lipid transfer protein/seed storage helical" evidence="2">
    <location>
        <begin position="9"/>
        <end position="104"/>
    </location>
</feature>
<sequence length="109" mass="12559">MLPSGKVVILLVVCVMTSPHQVISKRPICTRRQKNTILNKCDYFIQQGYPIRLVSRNSPCCAAVRTVPDRNMECVIFLLTRKQQTKYSVEKIRALHRLCELPPPDHQVK</sequence>
<evidence type="ECO:0000256" key="1">
    <source>
        <dbReference type="SAM" id="SignalP"/>
    </source>
</evidence>
<dbReference type="EMBL" id="CM016559">
    <property type="protein sequence ID" value="TKV99940.1"/>
    <property type="molecule type" value="Genomic_DNA"/>
</dbReference>
<dbReference type="SUPFAM" id="SSF47699">
    <property type="entry name" value="Bifunctional inhibitor/lipid-transfer protein/seed storage 2S albumin"/>
    <property type="match status" value="1"/>
</dbReference>
<reference evidence="3" key="1">
    <citation type="submission" date="2019-03" db="EMBL/GenBank/DDBJ databases">
        <title>WGS assembly of Setaria viridis.</title>
        <authorList>
            <person name="Huang P."/>
            <person name="Jenkins J."/>
            <person name="Grimwood J."/>
            <person name="Barry K."/>
            <person name="Healey A."/>
            <person name="Mamidi S."/>
            <person name="Sreedasyam A."/>
            <person name="Shu S."/>
            <person name="Feldman M."/>
            <person name="Wu J."/>
            <person name="Yu Y."/>
            <person name="Chen C."/>
            <person name="Johnson J."/>
            <person name="Rokhsar D."/>
            <person name="Baxter I."/>
            <person name="Schmutz J."/>
            <person name="Brutnell T."/>
            <person name="Kellogg E."/>
        </authorList>
    </citation>
    <scope>NUCLEOTIDE SEQUENCE [LARGE SCALE GENOMIC DNA]</scope>
</reference>
<dbReference type="Proteomes" id="UP000298652">
    <property type="component" value="Chromosome 8"/>
</dbReference>
<feature type="chain" id="PRO_5020318106" description="Bifunctional inhibitor/plant lipid transfer protein/seed storage helical domain-containing protein" evidence="1">
    <location>
        <begin position="25"/>
        <end position="109"/>
    </location>
</feature>
<name>A0A4U6TCX7_SETVI</name>
<dbReference type="Pfam" id="PF14368">
    <property type="entry name" value="LTP_2"/>
    <property type="match status" value="1"/>
</dbReference>
<dbReference type="InterPro" id="IPR016140">
    <property type="entry name" value="Bifunc_inhib/LTP/seed_store"/>
</dbReference>
<accession>A0A4U6TCX7</accession>
<dbReference type="Gramene" id="TKV99940">
    <property type="protein sequence ID" value="TKV99940"/>
    <property type="gene ID" value="SEVIR_8G076900v2"/>
</dbReference>
<dbReference type="AlphaFoldDB" id="A0A4U6TCX7"/>
<keyword evidence="4" id="KW-1185">Reference proteome</keyword>
<dbReference type="PANTHER" id="PTHR33286">
    <property type="entry name" value="BIFUNCTIONAL INHIBITOR/LIPID-TRANSFER PROTEIN/SEED STORAGE 2S ALBUMIN SUPERFAMILY PROTEIN"/>
    <property type="match status" value="1"/>
</dbReference>
<dbReference type="OMA" id="CSHANME"/>
<evidence type="ECO:0000313" key="3">
    <source>
        <dbReference type="EMBL" id="TKV99940.1"/>
    </source>
</evidence>
<proteinExistence type="predicted"/>
<dbReference type="PANTHER" id="PTHR33286:SF53">
    <property type="entry name" value="BIFUNCTIONAL INHIBITOR_PLANT LIPID TRANSFER PROTEIN_SEED STORAGE HELICAL DOMAIN-CONTAINING PROTEIN"/>
    <property type="match status" value="1"/>
</dbReference>
<evidence type="ECO:0000313" key="4">
    <source>
        <dbReference type="Proteomes" id="UP000298652"/>
    </source>
</evidence>
<protein>
    <recommendedName>
        <fullName evidence="2">Bifunctional inhibitor/plant lipid transfer protein/seed storage helical domain-containing protein</fullName>
    </recommendedName>
</protein>